<dbReference type="Proteomes" id="UP000054223">
    <property type="component" value="Unassembled WGS sequence"/>
</dbReference>
<dbReference type="InterPro" id="IPR029044">
    <property type="entry name" value="Nucleotide-diphossugar_trans"/>
</dbReference>
<dbReference type="SUPFAM" id="SSF53448">
    <property type="entry name" value="Nucleotide-diphospho-sugar transferases"/>
    <property type="match status" value="1"/>
</dbReference>
<dbReference type="AlphaFoldDB" id="A0A9X0HNV7"/>
<evidence type="ECO:0000259" key="1">
    <source>
        <dbReference type="Pfam" id="PF13712"/>
    </source>
</evidence>
<evidence type="ECO:0000313" key="3">
    <source>
        <dbReference type="Proteomes" id="UP000054223"/>
    </source>
</evidence>
<feature type="domain" description="Streptomycin biosynthesis protein StrF" evidence="1">
    <location>
        <begin position="4"/>
        <end position="190"/>
    </location>
</feature>
<keyword evidence="3" id="KW-1185">Reference proteome</keyword>
<gene>
    <name evidence="2" type="ORF">ASU33_17665</name>
</gene>
<dbReference type="RefSeq" id="WP_059067596.1">
    <property type="nucleotide sequence ID" value="NZ_LNAL01000003.1"/>
</dbReference>
<sequence>MLSLIICSRDPEALRQVSNNVAVTIGVAYEIIAIDNSAGQYGICEAYNLGAKQAQYELLCFMHEDIRFHTSNWGLIVARLLKDESIGVLGVTGGQHQVAAPAPWWGCGLELCRENVLNVFEDGTRVMELRNPEQVPLTDVAVVDGMWMCCRRSLWEQFPFDSKTFVDFHFYDIDFCTEIFHQGKRICVTYEITLEHHSRGSINASWVHNALLYQEKRNNQLPFGVISLKKVQSVNIELKAYQAFVSLLMREKFSNAIIYKYLKMCWSKYYLHRDTLWLTKEWLKNNMLSFVS</sequence>
<protein>
    <recommendedName>
        <fullName evidence="1">Streptomycin biosynthesis protein StrF domain-containing protein</fullName>
    </recommendedName>
</protein>
<name>A0A9X0HNV7_SOLP1</name>
<dbReference type="OrthoDB" id="7851643at2"/>
<accession>A0A9X0HNV7</accession>
<proteinExistence type="predicted"/>
<comment type="caution">
    <text evidence="2">The sequence shown here is derived from an EMBL/GenBank/DDBJ whole genome shotgun (WGS) entry which is preliminary data.</text>
</comment>
<dbReference type="Pfam" id="PF13712">
    <property type="entry name" value="Glyco_tranf_2_5"/>
    <property type="match status" value="1"/>
</dbReference>
<dbReference type="InterPro" id="IPR059123">
    <property type="entry name" value="StrF_dom"/>
</dbReference>
<dbReference type="EMBL" id="LNAL01000003">
    <property type="protein sequence ID" value="KUG09537.1"/>
    <property type="molecule type" value="Genomic_DNA"/>
</dbReference>
<evidence type="ECO:0000313" key="2">
    <source>
        <dbReference type="EMBL" id="KUG09537.1"/>
    </source>
</evidence>
<dbReference type="Gene3D" id="3.90.550.10">
    <property type="entry name" value="Spore Coat Polysaccharide Biosynthesis Protein SpsA, Chain A"/>
    <property type="match status" value="1"/>
</dbReference>
<reference evidence="2 3" key="1">
    <citation type="submission" date="2015-11" db="EMBL/GenBank/DDBJ databases">
        <title>Solirubrum puertoriconensis gen. nov. an environmental bacteria isolated in Puerto Rico.</title>
        <authorList>
            <person name="Cuebas-Irizarry M.F."/>
            <person name="Montalvo-Rodriguez R."/>
        </authorList>
    </citation>
    <scope>NUCLEOTIDE SEQUENCE [LARGE SCALE GENOMIC DNA]</scope>
    <source>
        <strain evidence="2 3">MC1A</strain>
    </source>
</reference>
<organism evidence="2 3">
    <name type="scientific">Solirubrum puertoriconensis</name>
    <dbReference type="NCBI Taxonomy" id="1751427"/>
    <lineage>
        <taxon>Bacteria</taxon>
        <taxon>Pseudomonadati</taxon>
        <taxon>Bacteroidota</taxon>
        <taxon>Cytophagia</taxon>
        <taxon>Cytophagales</taxon>
    </lineage>
</organism>